<dbReference type="EMBL" id="BPVZ01000126">
    <property type="protein sequence ID" value="GKV38139.1"/>
    <property type="molecule type" value="Genomic_DNA"/>
</dbReference>
<comment type="caution">
    <text evidence="1">The sequence shown here is derived from an EMBL/GenBank/DDBJ whole genome shotgun (WGS) entry which is preliminary data.</text>
</comment>
<proteinExistence type="predicted"/>
<organism evidence="1 2">
    <name type="scientific">Rubroshorea leprosula</name>
    <dbReference type="NCBI Taxonomy" id="152421"/>
    <lineage>
        <taxon>Eukaryota</taxon>
        <taxon>Viridiplantae</taxon>
        <taxon>Streptophyta</taxon>
        <taxon>Embryophyta</taxon>
        <taxon>Tracheophyta</taxon>
        <taxon>Spermatophyta</taxon>
        <taxon>Magnoliopsida</taxon>
        <taxon>eudicotyledons</taxon>
        <taxon>Gunneridae</taxon>
        <taxon>Pentapetalae</taxon>
        <taxon>rosids</taxon>
        <taxon>malvids</taxon>
        <taxon>Malvales</taxon>
        <taxon>Dipterocarpaceae</taxon>
        <taxon>Rubroshorea</taxon>
    </lineage>
</organism>
<reference evidence="1 2" key="1">
    <citation type="journal article" date="2021" name="Commun. Biol.">
        <title>The genome of Shorea leprosula (Dipterocarpaceae) highlights the ecological relevance of drought in aseasonal tropical rainforests.</title>
        <authorList>
            <person name="Ng K.K.S."/>
            <person name="Kobayashi M.J."/>
            <person name="Fawcett J.A."/>
            <person name="Hatakeyama M."/>
            <person name="Paape T."/>
            <person name="Ng C.H."/>
            <person name="Ang C.C."/>
            <person name="Tnah L.H."/>
            <person name="Lee C.T."/>
            <person name="Nishiyama T."/>
            <person name="Sese J."/>
            <person name="O'Brien M.J."/>
            <person name="Copetti D."/>
            <person name="Mohd Noor M.I."/>
            <person name="Ong R.C."/>
            <person name="Putra M."/>
            <person name="Sireger I.Z."/>
            <person name="Indrioko S."/>
            <person name="Kosugi Y."/>
            <person name="Izuno A."/>
            <person name="Isagi Y."/>
            <person name="Lee S.L."/>
            <person name="Shimizu K.K."/>
        </authorList>
    </citation>
    <scope>NUCLEOTIDE SEQUENCE [LARGE SCALE GENOMIC DNA]</scope>
    <source>
        <strain evidence="1">214</strain>
    </source>
</reference>
<gene>
    <name evidence="1" type="ORF">SLEP1_g46082</name>
</gene>
<name>A0AAV5LMM5_9ROSI</name>
<protein>
    <submittedName>
        <fullName evidence="1">Uncharacterized protein</fullName>
    </submittedName>
</protein>
<accession>A0AAV5LMM5</accession>
<dbReference type="AlphaFoldDB" id="A0AAV5LMM5"/>
<evidence type="ECO:0000313" key="2">
    <source>
        <dbReference type="Proteomes" id="UP001054252"/>
    </source>
</evidence>
<dbReference type="Proteomes" id="UP001054252">
    <property type="component" value="Unassembled WGS sequence"/>
</dbReference>
<keyword evidence="2" id="KW-1185">Reference proteome</keyword>
<evidence type="ECO:0000313" key="1">
    <source>
        <dbReference type="EMBL" id="GKV38139.1"/>
    </source>
</evidence>
<sequence length="78" mass="9301">MYRNITCHTPGGLEQVWTIAKRSRRQKIQSPWLVRPMVIIFQECQPLTILWGCLQSNNSFVVRFCHQKESRLTNRNKQ</sequence>